<keyword evidence="11" id="KW-1185">Reference proteome</keyword>
<evidence type="ECO:0000256" key="2">
    <source>
        <dbReference type="ARBA" id="ARBA00006357"/>
    </source>
</evidence>
<dbReference type="AlphaFoldDB" id="A0A9J6CLL8"/>
<feature type="compositionally biased region" description="Polar residues" evidence="7">
    <location>
        <begin position="118"/>
        <end position="128"/>
    </location>
</feature>
<keyword evidence="3" id="KW-0540">Nuclease</keyword>
<comment type="caution">
    <text evidence="10">The sequence shown here is derived from an EMBL/GenBank/DDBJ whole genome shotgun (WGS) entry which is preliminary data.</text>
</comment>
<keyword evidence="6" id="KW-0539">Nucleus</keyword>
<dbReference type="GO" id="GO:0004527">
    <property type="term" value="F:exonuclease activity"/>
    <property type="evidence" value="ECO:0007669"/>
    <property type="project" value="UniProtKB-KW"/>
</dbReference>
<dbReference type="InterPro" id="IPR047021">
    <property type="entry name" value="REXO1/3/4-like"/>
</dbReference>
<feature type="compositionally biased region" description="Polar residues" evidence="7">
    <location>
        <begin position="151"/>
        <end position="160"/>
    </location>
</feature>
<keyword evidence="4" id="KW-0378">Hydrolase</keyword>
<organism evidence="10 11">
    <name type="scientific">Polypedilum vanderplanki</name>
    <name type="common">Sleeping chironomid midge</name>
    <dbReference type="NCBI Taxonomy" id="319348"/>
    <lineage>
        <taxon>Eukaryota</taxon>
        <taxon>Metazoa</taxon>
        <taxon>Ecdysozoa</taxon>
        <taxon>Arthropoda</taxon>
        <taxon>Hexapoda</taxon>
        <taxon>Insecta</taxon>
        <taxon>Pterygota</taxon>
        <taxon>Neoptera</taxon>
        <taxon>Endopterygota</taxon>
        <taxon>Diptera</taxon>
        <taxon>Nematocera</taxon>
        <taxon>Chironomoidea</taxon>
        <taxon>Chironomidae</taxon>
        <taxon>Chironominae</taxon>
        <taxon>Polypedilum</taxon>
        <taxon>Polypedilum</taxon>
    </lineage>
</organism>
<comment type="subcellular location">
    <subcellularLocation>
        <location evidence="1">Nucleus</location>
    </subcellularLocation>
</comment>
<dbReference type="CDD" id="cd06145">
    <property type="entry name" value="REX1_like"/>
    <property type="match status" value="1"/>
</dbReference>
<dbReference type="PANTHER" id="PTHR12801:SF115">
    <property type="entry name" value="FI18136P1-RELATED"/>
    <property type="match status" value="1"/>
</dbReference>
<sequence length="616" mass="69719">MLDTIIIGLLILSALVYGFWQYFAESDAREKKQNEAHKKIDEYAPKSNKSSITKKATEGNNNNNSNNDKANYSHNWLLTTLKGHTGNVMDMDFSSNGKYLATCADDPTSMVQIDGESDVTNETSTSSEDSPKQKRTQRNRKANHFAKQRATRNNQNAKVLSNHGQTQALSVKNHGVYEKCEQQQRYRALEPPLRQHTKLNLTEAQLVHYLRNYLLDEMLMRLLGFPIEHDLAPNLAIIYKYPPYEFISQHRSAMANANNSSTYYSGSPIFVNQHDGLTSSSSTKENFNDSDSGQGSGSSSPSDDFELNQAPTIKPLPKQYMSMVSSQKECTRCGKGFFVTNDGEYVTTEPCLFHWGKVNQFFDGHQMRRIYSCCNRDHNSHFNNGCTANRVHVWTGVSAGLNGPYDGFVKTKRRPGPRPENTGVFALDCEMCFTGCGLELTKVTIIRSDGNLQYESFVRPDREIVDFNTRFSGITEKDLNIGIHGNYNRHASTASNSSSSSTSSNGYHRTVKTLQEVQKDLLKFIFEDTILIGHSIENDLKALKLIHKTVIDTAIAFPHYYGLPYRRSLKSLTKTILKRDIQTAENGHCSFEDSRACLELMLYKVRKDFREVLEQH</sequence>
<dbReference type="InterPro" id="IPR013520">
    <property type="entry name" value="Ribonucl_H"/>
</dbReference>
<dbReference type="SMART" id="SM00320">
    <property type="entry name" value="WD40"/>
    <property type="match status" value="1"/>
</dbReference>
<gene>
    <name evidence="10" type="ORF">PVAND_012068</name>
</gene>
<feature type="compositionally biased region" description="Basic and acidic residues" evidence="7">
    <location>
        <begin position="34"/>
        <end position="44"/>
    </location>
</feature>
<dbReference type="GO" id="GO:0010629">
    <property type="term" value="P:negative regulation of gene expression"/>
    <property type="evidence" value="ECO:0007669"/>
    <property type="project" value="UniProtKB-ARBA"/>
</dbReference>
<feature type="region of interest" description="Disordered" evidence="7">
    <location>
        <begin position="34"/>
        <end position="71"/>
    </location>
</feature>
<evidence type="ECO:0000256" key="7">
    <source>
        <dbReference type="SAM" id="MobiDB-lite"/>
    </source>
</evidence>
<dbReference type="GO" id="GO:0003676">
    <property type="term" value="F:nucleic acid binding"/>
    <property type="evidence" value="ECO:0007669"/>
    <property type="project" value="InterPro"/>
</dbReference>
<feature type="transmembrane region" description="Helical" evidence="8">
    <location>
        <begin position="6"/>
        <end position="24"/>
    </location>
</feature>
<reference evidence="10" key="1">
    <citation type="submission" date="2021-03" db="EMBL/GenBank/DDBJ databases">
        <title>Chromosome level genome of the anhydrobiotic midge Polypedilum vanderplanki.</title>
        <authorList>
            <person name="Yoshida Y."/>
            <person name="Kikawada T."/>
            <person name="Gusev O."/>
        </authorList>
    </citation>
    <scope>NUCLEOTIDE SEQUENCE</scope>
    <source>
        <strain evidence="10">NIAS01</strain>
        <tissue evidence="10">Whole body or cell culture</tissue>
    </source>
</reference>
<protein>
    <recommendedName>
        <fullName evidence="9">Exonuclease domain-containing protein</fullName>
    </recommendedName>
</protein>
<keyword evidence="8" id="KW-0812">Transmembrane</keyword>
<dbReference type="InterPro" id="IPR036322">
    <property type="entry name" value="WD40_repeat_dom_sf"/>
</dbReference>
<keyword evidence="5" id="KW-0269">Exonuclease</keyword>
<keyword evidence="8" id="KW-1133">Transmembrane helix</keyword>
<dbReference type="SUPFAM" id="SSF53098">
    <property type="entry name" value="Ribonuclease H-like"/>
    <property type="match status" value="1"/>
</dbReference>
<name>A0A9J6CLL8_POLVA</name>
<proteinExistence type="inferred from homology"/>
<dbReference type="SUPFAM" id="SSF50978">
    <property type="entry name" value="WD40 repeat-like"/>
    <property type="match status" value="1"/>
</dbReference>
<feature type="compositionally biased region" description="Basic residues" evidence="7">
    <location>
        <begin position="133"/>
        <end position="150"/>
    </location>
</feature>
<dbReference type="InterPro" id="IPR036397">
    <property type="entry name" value="RNaseH_sf"/>
</dbReference>
<dbReference type="Gene3D" id="2.130.10.10">
    <property type="entry name" value="YVTN repeat-like/Quinoprotein amine dehydrogenase"/>
    <property type="match status" value="1"/>
</dbReference>
<evidence type="ECO:0000313" key="10">
    <source>
        <dbReference type="EMBL" id="KAG5682735.1"/>
    </source>
</evidence>
<feature type="compositionally biased region" description="Polar residues" evidence="7">
    <location>
        <begin position="275"/>
        <end position="285"/>
    </location>
</feature>
<dbReference type="EMBL" id="JADBJN010000001">
    <property type="protein sequence ID" value="KAG5682735.1"/>
    <property type="molecule type" value="Genomic_DNA"/>
</dbReference>
<keyword evidence="8" id="KW-0472">Membrane</keyword>
<feature type="compositionally biased region" description="Low complexity" evidence="7">
    <location>
        <begin position="289"/>
        <end position="302"/>
    </location>
</feature>
<evidence type="ECO:0000256" key="4">
    <source>
        <dbReference type="ARBA" id="ARBA00022801"/>
    </source>
</evidence>
<dbReference type="InterPro" id="IPR015943">
    <property type="entry name" value="WD40/YVTN_repeat-like_dom_sf"/>
</dbReference>
<evidence type="ECO:0000313" key="11">
    <source>
        <dbReference type="Proteomes" id="UP001107558"/>
    </source>
</evidence>
<dbReference type="SMART" id="SM00479">
    <property type="entry name" value="EXOIII"/>
    <property type="match status" value="1"/>
</dbReference>
<dbReference type="Pfam" id="PF00400">
    <property type="entry name" value="WD40"/>
    <property type="match status" value="1"/>
</dbReference>
<evidence type="ECO:0000256" key="8">
    <source>
        <dbReference type="SAM" id="Phobius"/>
    </source>
</evidence>
<feature type="region of interest" description="Disordered" evidence="7">
    <location>
        <begin position="110"/>
        <end position="160"/>
    </location>
</feature>
<evidence type="ECO:0000256" key="1">
    <source>
        <dbReference type="ARBA" id="ARBA00004123"/>
    </source>
</evidence>
<dbReference type="Proteomes" id="UP001107558">
    <property type="component" value="Chromosome 1"/>
</dbReference>
<dbReference type="Gene3D" id="3.30.420.10">
    <property type="entry name" value="Ribonuclease H-like superfamily/Ribonuclease H"/>
    <property type="match status" value="1"/>
</dbReference>
<comment type="similarity">
    <text evidence="2">Belongs to the REXO1/REXO3 family.</text>
</comment>
<dbReference type="FunFam" id="3.30.420.10:FF:000031">
    <property type="entry name" value="RNA exonuclease 1"/>
    <property type="match status" value="1"/>
</dbReference>
<evidence type="ECO:0000256" key="6">
    <source>
        <dbReference type="ARBA" id="ARBA00023242"/>
    </source>
</evidence>
<dbReference type="InterPro" id="IPR012337">
    <property type="entry name" value="RNaseH-like_sf"/>
</dbReference>
<dbReference type="PANTHER" id="PTHR12801">
    <property type="entry name" value="RNA EXONUCLEASE REXO1 / RECO3 FAMILY MEMBER-RELATED"/>
    <property type="match status" value="1"/>
</dbReference>
<evidence type="ECO:0000259" key="9">
    <source>
        <dbReference type="SMART" id="SM00479"/>
    </source>
</evidence>
<evidence type="ECO:0000256" key="3">
    <source>
        <dbReference type="ARBA" id="ARBA00022722"/>
    </source>
</evidence>
<dbReference type="GO" id="GO:0005634">
    <property type="term" value="C:nucleus"/>
    <property type="evidence" value="ECO:0007669"/>
    <property type="project" value="UniProtKB-SubCell"/>
</dbReference>
<dbReference type="InterPro" id="IPR034922">
    <property type="entry name" value="REX1-like_exo"/>
</dbReference>
<dbReference type="OrthoDB" id="206335at2759"/>
<accession>A0A9J6CLL8</accession>
<evidence type="ECO:0000256" key="5">
    <source>
        <dbReference type="ARBA" id="ARBA00022839"/>
    </source>
</evidence>
<dbReference type="InterPro" id="IPR001680">
    <property type="entry name" value="WD40_rpt"/>
</dbReference>
<feature type="domain" description="Exonuclease" evidence="9">
    <location>
        <begin position="423"/>
        <end position="610"/>
    </location>
</feature>
<feature type="region of interest" description="Disordered" evidence="7">
    <location>
        <begin position="275"/>
        <end position="309"/>
    </location>
</feature>